<dbReference type="AlphaFoldDB" id="A0A2P4XW28"/>
<proteinExistence type="predicted"/>
<name>A0A2P4XW28_9STRA</name>
<protein>
    <submittedName>
        <fullName evidence="1">Uncharacterized protein</fullName>
    </submittedName>
</protein>
<comment type="caution">
    <text evidence="1">The sequence shown here is derived from an EMBL/GenBank/DDBJ whole genome shotgun (WGS) entry which is preliminary data.</text>
</comment>
<gene>
    <name evidence="1" type="ORF">PHPALM_13931</name>
</gene>
<reference evidence="1 2" key="1">
    <citation type="journal article" date="2017" name="Genome Biol. Evol.">
        <title>Phytophthora megakarya and P. palmivora, closely related causal agents of cacao black pod rot, underwent increases in genome sizes and gene numbers by different mechanisms.</title>
        <authorList>
            <person name="Ali S.S."/>
            <person name="Shao J."/>
            <person name="Lary D.J."/>
            <person name="Kronmiller B."/>
            <person name="Shen D."/>
            <person name="Strem M.D."/>
            <person name="Amoako-Attah I."/>
            <person name="Akrofi A.Y."/>
            <person name="Begoude B.A."/>
            <person name="Ten Hoopen G.M."/>
            <person name="Coulibaly K."/>
            <person name="Kebe B.I."/>
            <person name="Melnick R.L."/>
            <person name="Guiltinan M.J."/>
            <person name="Tyler B.M."/>
            <person name="Meinhardt L.W."/>
            <person name="Bailey B.A."/>
        </authorList>
    </citation>
    <scope>NUCLEOTIDE SEQUENCE [LARGE SCALE GENOMIC DNA]</scope>
    <source>
        <strain evidence="2">sbr112.9</strain>
    </source>
</reference>
<dbReference type="EMBL" id="NCKW01007824">
    <property type="protein sequence ID" value="POM69762.1"/>
    <property type="molecule type" value="Genomic_DNA"/>
</dbReference>
<dbReference type="Proteomes" id="UP000237271">
    <property type="component" value="Unassembled WGS sequence"/>
</dbReference>
<accession>A0A2P4XW28</accession>
<organism evidence="1 2">
    <name type="scientific">Phytophthora palmivora</name>
    <dbReference type="NCBI Taxonomy" id="4796"/>
    <lineage>
        <taxon>Eukaryota</taxon>
        <taxon>Sar</taxon>
        <taxon>Stramenopiles</taxon>
        <taxon>Oomycota</taxon>
        <taxon>Peronosporomycetes</taxon>
        <taxon>Peronosporales</taxon>
        <taxon>Peronosporaceae</taxon>
        <taxon>Phytophthora</taxon>
    </lineage>
</organism>
<evidence type="ECO:0000313" key="2">
    <source>
        <dbReference type="Proteomes" id="UP000237271"/>
    </source>
</evidence>
<evidence type="ECO:0000313" key="1">
    <source>
        <dbReference type="EMBL" id="POM69762.1"/>
    </source>
</evidence>
<sequence>MKLFLDGGFVLNTTAPDYRDRVLDLGKRAEEAVVSFLSERKITSRGAGNVLKHLRSLHRSGILNAKIERYQRLTQTPVIKDPAPGYTQDVLEVINRPGFNQ</sequence>
<keyword evidence="2" id="KW-1185">Reference proteome</keyword>
<dbReference type="OrthoDB" id="112166at2759"/>